<gene>
    <name evidence="2" type="ORF">SAMN02910406_01390</name>
</gene>
<evidence type="ECO:0000313" key="2">
    <source>
        <dbReference type="EMBL" id="SFC24229.1"/>
    </source>
</evidence>
<keyword evidence="1" id="KW-1133">Transmembrane helix</keyword>
<feature type="transmembrane region" description="Helical" evidence="1">
    <location>
        <begin position="69"/>
        <end position="91"/>
    </location>
</feature>
<keyword evidence="1" id="KW-0472">Membrane</keyword>
<keyword evidence="1" id="KW-0812">Transmembrane</keyword>
<organism evidence="2 3">
    <name type="scientific">Ruminococcus albus</name>
    <dbReference type="NCBI Taxonomy" id="1264"/>
    <lineage>
        <taxon>Bacteria</taxon>
        <taxon>Bacillati</taxon>
        <taxon>Bacillota</taxon>
        <taxon>Clostridia</taxon>
        <taxon>Eubacteriales</taxon>
        <taxon>Oscillospiraceae</taxon>
        <taxon>Ruminococcus</taxon>
    </lineage>
</organism>
<feature type="transmembrane region" description="Helical" evidence="1">
    <location>
        <begin position="21"/>
        <end position="39"/>
    </location>
</feature>
<protein>
    <recommendedName>
        <fullName evidence="4">YcxB-like protein</fullName>
    </recommendedName>
</protein>
<sequence length="184" mass="21245">MIEVELKLDSRSLWYDMKNDPLGWLLVLVIFIGGVIYSVSGAKDFNYFTVVSNHIKNGSLTTLFTKSTFWIITVNLFASCVVPLILIILVLPPLRLRRVQKRLPNYKSTLIFDDEKIINDYSYDNVNNHTEVPYSMIKRVTHKKGLFNIKLKNSMLLYDDCFTKGTPAELEALLKEKCPDKCKF</sequence>
<dbReference type="AlphaFoldDB" id="A0A1I1HJA9"/>
<dbReference type="Proteomes" id="UP000182192">
    <property type="component" value="Unassembled WGS sequence"/>
</dbReference>
<accession>A0A1I1HJA9</accession>
<evidence type="ECO:0008006" key="4">
    <source>
        <dbReference type="Google" id="ProtNLM"/>
    </source>
</evidence>
<dbReference type="RefSeq" id="WP_074960812.1">
    <property type="nucleotide sequence ID" value="NZ_FOKQ01000009.1"/>
</dbReference>
<proteinExistence type="predicted"/>
<dbReference type="EMBL" id="FOKQ01000009">
    <property type="protein sequence ID" value="SFC24229.1"/>
    <property type="molecule type" value="Genomic_DNA"/>
</dbReference>
<evidence type="ECO:0000256" key="1">
    <source>
        <dbReference type="SAM" id="Phobius"/>
    </source>
</evidence>
<evidence type="ECO:0000313" key="3">
    <source>
        <dbReference type="Proteomes" id="UP000182192"/>
    </source>
</evidence>
<name>A0A1I1HJA9_RUMAL</name>
<reference evidence="2 3" key="1">
    <citation type="submission" date="2016-10" db="EMBL/GenBank/DDBJ databases">
        <authorList>
            <person name="de Groot N.N."/>
        </authorList>
    </citation>
    <scope>NUCLEOTIDE SEQUENCE [LARGE SCALE GENOMIC DNA]</scope>
    <source>
        <strain evidence="2 3">AR67</strain>
    </source>
</reference>